<dbReference type="GO" id="GO:0051304">
    <property type="term" value="P:chromosome separation"/>
    <property type="evidence" value="ECO:0007669"/>
    <property type="project" value="InterPro"/>
</dbReference>
<dbReference type="NCBIfam" id="TIGR00281">
    <property type="entry name" value="SMC-Scp complex subunit ScpB"/>
    <property type="match status" value="1"/>
</dbReference>
<dbReference type="PANTHER" id="PTHR34298:SF2">
    <property type="entry name" value="SEGREGATION AND CONDENSATION PROTEIN B"/>
    <property type="match status" value="1"/>
</dbReference>
<keyword evidence="3" id="KW-0159">Chromosome partition</keyword>
<protein>
    <submittedName>
        <fullName evidence="5">Segregation and condensation protein B</fullName>
    </submittedName>
</protein>
<evidence type="ECO:0000256" key="2">
    <source>
        <dbReference type="ARBA" id="ARBA00022618"/>
    </source>
</evidence>
<dbReference type="InterPro" id="IPR005234">
    <property type="entry name" value="ScpB_csome_segregation"/>
</dbReference>
<evidence type="ECO:0000256" key="3">
    <source>
        <dbReference type="ARBA" id="ARBA00022829"/>
    </source>
</evidence>
<reference evidence="6 8" key="3">
    <citation type="submission" date="2011-04" db="EMBL/GenBank/DDBJ databases">
        <authorList>
            <person name="Harkins D.M."/>
            <person name="Madupu R."/>
            <person name="Durkin A.S."/>
            <person name="Torralba M."/>
            <person name="Methe B."/>
            <person name="Sutton G.G."/>
            <person name="Nelson K.E."/>
        </authorList>
    </citation>
    <scope>NUCLEOTIDE SEQUENCE [LARGE SCALE GENOMIC DNA]</scope>
    <source>
        <strain evidence="6 8">UPII 199-6</strain>
    </source>
</reference>
<dbReference type="GO" id="GO:0051301">
    <property type="term" value="P:cell division"/>
    <property type="evidence" value="ECO:0007669"/>
    <property type="project" value="UniProtKB-KW"/>
</dbReference>
<dbReference type="SUPFAM" id="SSF46785">
    <property type="entry name" value="Winged helix' DNA-binding domain"/>
    <property type="match status" value="2"/>
</dbReference>
<keyword evidence="4" id="KW-0131">Cell cycle</keyword>
<dbReference type="PANTHER" id="PTHR34298">
    <property type="entry name" value="SEGREGATION AND CONDENSATION PROTEIN B"/>
    <property type="match status" value="1"/>
</dbReference>
<keyword evidence="2" id="KW-0132">Cell division</keyword>
<dbReference type="EMBL" id="ADGP01000020">
    <property type="protein sequence ID" value="EFD93956.1"/>
    <property type="molecule type" value="Genomic_DNA"/>
</dbReference>
<evidence type="ECO:0000256" key="1">
    <source>
        <dbReference type="ARBA" id="ARBA00022490"/>
    </source>
</evidence>
<keyword evidence="1" id="KW-0963">Cytoplasm</keyword>
<sequence>MPYSTEEKKQENEAAILEALLFLSGEPLADEKIRAHTGWSLQKIERAARKLQDTLQAYGSGLTVLRAAGGYQLVTDAKLHEKIRWVRTEQRELTNAALEVLSIIAFKQPVIRADIEKLRGVSSERVIGTLLQQGLILEVGRKETPGRPIMYGTSPFFLTCMGVESMQELTRQVGTFTDNATGVKHIKNNILQTANEESGNGKIAKSNE</sequence>
<evidence type="ECO:0000313" key="8">
    <source>
        <dbReference type="Proteomes" id="UP000004018"/>
    </source>
</evidence>
<keyword evidence="8" id="KW-1185">Reference proteome</keyword>
<dbReference type="InterPro" id="IPR036390">
    <property type="entry name" value="WH_DNA-bd_sf"/>
</dbReference>
<reference evidence="7" key="1">
    <citation type="submission" date="2009-12" db="EMBL/GenBank/DDBJ databases">
        <title>Sequence of Clostridiales genomosp. BVAB3 str. UPII9-5.</title>
        <authorList>
            <person name="Madupu R."/>
            <person name="Durkin A.S."/>
            <person name="Torralba M."/>
            <person name="Methe B."/>
            <person name="Sutton G.G."/>
            <person name="Strausberg R.L."/>
            <person name="Nelson K.E."/>
        </authorList>
    </citation>
    <scope>NUCLEOTIDE SEQUENCE [LARGE SCALE GENOMIC DNA]</scope>
    <source>
        <strain evidence="7">28L</strain>
    </source>
</reference>
<evidence type="ECO:0000256" key="4">
    <source>
        <dbReference type="ARBA" id="ARBA00023306"/>
    </source>
</evidence>
<dbReference type="OrthoDB" id="9806226at2"/>
<dbReference type="STRING" id="699218.HMPREF0889_0355"/>
<dbReference type="Proteomes" id="UP000004018">
    <property type="component" value="Unassembled WGS sequence"/>
</dbReference>
<proteinExistence type="predicted"/>
<dbReference type="EMBL" id="AFIJ01000032">
    <property type="protein sequence ID" value="EGL39889.1"/>
    <property type="molecule type" value="Genomic_DNA"/>
</dbReference>
<dbReference type="Proteomes" id="UP000003242">
    <property type="component" value="Unassembled WGS sequence"/>
</dbReference>
<dbReference type="InterPro" id="IPR036388">
    <property type="entry name" value="WH-like_DNA-bd_sf"/>
</dbReference>
<organism evidence="5 7">
    <name type="scientific">Megasphaera lornae</name>
    <dbReference type="NCBI Taxonomy" id="1000568"/>
    <lineage>
        <taxon>Bacteria</taxon>
        <taxon>Bacillati</taxon>
        <taxon>Bacillota</taxon>
        <taxon>Negativicutes</taxon>
        <taxon>Veillonellales</taxon>
        <taxon>Veillonellaceae</taxon>
        <taxon>Megasphaera</taxon>
    </lineage>
</organism>
<dbReference type="Gene3D" id="1.10.10.10">
    <property type="entry name" value="Winged helix-like DNA-binding domain superfamily/Winged helix DNA-binding domain"/>
    <property type="match status" value="2"/>
</dbReference>
<evidence type="ECO:0000313" key="5">
    <source>
        <dbReference type="EMBL" id="EFD93956.1"/>
    </source>
</evidence>
<dbReference type="Pfam" id="PF04079">
    <property type="entry name" value="SMC_ScpB"/>
    <property type="match status" value="1"/>
</dbReference>
<reference evidence="5" key="2">
    <citation type="submission" date="2009-12" db="EMBL/GenBank/DDBJ databases">
        <authorList>
            <person name="Madupu R."/>
            <person name="Durkin A.S."/>
            <person name="Torralba M."/>
            <person name="Methe B."/>
            <person name="Sutton G.G."/>
            <person name="Strausberg R.L."/>
            <person name="Nelson K.E."/>
        </authorList>
    </citation>
    <scope>NUCLEOTIDE SEQUENCE</scope>
    <source>
        <strain evidence="5">28L</strain>
    </source>
</reference>
<evidence type="ECO:0000313" key="7">
    <source>
        <dbReference type="Proteomes" id="UP000003242"/>
    </source>
</evidence>
<evidence type="ECO:0000313" key="6">
    <source>
        <dbReference type="EMBL" id="EGL39889.1"/>
    </source>
</evidence>
<comment type="caution">
    <text evidence="5">The sequence shown here is derived from an EMBL/GenBank/DDBJ whole genome shotgun (WGS) entry which is preliminary data.</text>
</comment>
<dbReference type="eggNOG" id="COG1386">
    <property type="taxonomic scope" value="Bacteria"/>
</dbReference>
<accession>D3LV28</accession>
<dbReference type="AlphaFoldDB" id="D3LV28"/>
<name>D3LV28_9FIRM</name>
<gene>
    <name evidence="5" type="primary">scpB</name>
    <name evidence="5" type="ORF">HMPREF0889_0355</name>
    <name evidence="6" type="ORF">HMPREF1039_0367</name>
</gene>